<feature type="compositionally biased region" description="Basic and acidic residues" evidence="1">
    <location>
        <begin position="140"/>
        <end position="153"/>
    </location>
</feature>
<dbReference type="EMBL" id="DP000011">
    <property type="protein sequence ID" value="ABA97600.1"/>
    <property type="molecule type" value="Genomic_DNA"/>
</dbReference>
<dbReference type="AlphaFoldDB" id="Q2QST9"/>
<reference evidence="2" key="3">
    <citation type="submission" date="2006-01" db="EMBL/GenBank/DDBJ databases">
        <authorList>
            <person name="Buell R."/>
        </authorList>
    </citation>
    <scope>NUCLEOTIDE SEQUENCE</scope>
</reference>
<sequence length="167" mass="18290">MGSTSGADDFVFPLGQANRFGDLDFISDYFSKIALLESDSNQLGRNCTTSAIYPQITMLLPSPLAVTFGSRPVSLPLGPDLCTISTSPRSDLGSVSFSDGYSNFDTESINNSEFTNDYSPLFFEVFMVGAPEDEQARIAREQEEQRAKAEKNAHAKKKRNMHEGSAI</sequence>
<name>Q2QST9_ORYSJ</name>
<organism evidence="2">
    <name type="scientific">Oryza sativa subsp. japonica</name>
    <name type="common">Rice</name>
    <dbReference type="NCBI Taxonomy" id="39947"/>
    <lineage>
        <taxon>Eukaryota</taxon>
        <taxon>Viridiplantae</taxon>
        <taxon>Streptophyta</taxon>
        <taxon>Embryophyta</taxon>
        <taxon>Tracheophyta</taxon>
        <taxon>Spermatophyta</taxon>
        <taxon>Magnoliopsida</taxon>
        <taxon>Liliopsida</taxon>
        <taxon>Poales</taxon>
        <taxon>Poaceae</taxon>
        <taxon>BOP clade</taxon>
        <taxon>Oryzoideae</taxon>
        <taxon>Oryzeae</taxon>
        <taxon>Oryzinae</taxon>
        <taxon>Oryza</taxon>
        <taxon>Oryza sativa</taxon>
    </lineage>
</organism>
<feature type="region of interest" description="Disordered" evidence="1">
    <location>
        <begin position="140"/>
        <end position="167"/>
    </location>
</feature>
<reference evidence="2" key="2">
    <citation type="submission" date="2005-04" db="EMBL/GenBank/DDBJ databases">
        <authorList>
            <person name="Buell C.R."/>
            <person name="Wing R.A."/>
            <person name="McCombie W.A."/>
            <person name="Ouyang S."/>
        </authorList>
    </citation>
    <scope>NUCLEOTIDE SEQUENCE</scope>
</reference>
<evidence type="ECO:0000256" key="1">
    <source>
        <dbReference type="SAM" id="MobiDB-lite"/>
    </source>
</evidence>
<proteinExistence type="predicted"/>
<protein>
    <submittedName>
        <fullName evidence="2">Retrotransposon protein, putative, Ty3-gypsy subclass</fullName>
    </submittedName>
</protein>
<evidence type="ECO:0000313" key="2">
    <source>
        <dbReference type="EMBL" id="ABA97600.1"/>
    </source>
</evidence>
<gene>
    <name evidence="2" type="ordered locus">LOC_Os12g22960</name>
</gene>
<reference evidence="2" key="1">
    <citation type="journal article" date="2005" name="BMC Biol.">
        <title>The sequence of rice chromosomes 11 and 12, rich in disease resistance genes and recent gene duplications.</title>
        <authorList>
            <consortium name="The rice chromosomes 11 and 12 sequencing consortia"/>
        </authorList>
    </citation>
    <scope>NUCLEOTIDE SEQUENCE [LARGE SCALE GENOMIC DNA]</scope>
</reference>
<accession>Q2QST9</accession>